<reference evidence="1" key="1">
    <citation type="journal article" date="2006" name="Science">
        <title>The genome of black cottonwood, Populus trichocarpa (Torr. &amp; Gray).</title>
        <authorList>
            <person name="Tuskan G.A."/>
            <person name="Difazio S."/>
            <person name="Jansson S."/>
            <person name="Bohlmann J."/>
            <person name="Grigoriev I."/>
            <person name="Hellsten U."/>
            <person name="Putnam N."/>
            <person name="Ralph S."/>
            <person name="Rombauts S."/>
            <person name="Salamov A."/>
            <person name="Schein J."/>
            <person name="Sterck L."/>
            <person name="Aerts A."/>
            <person name="Bhalerao R.R."/>
            <person name="Bhalerao R.P."/>
            <person name="Blaudez D."/>
            <person name="Boerjan W."/>
            <person name="Brun A."/>
            <person name="Brunner A."/>
            <person name="Busov V."/>
            <person name="Campbell M."/>
            <person name="Carlson J."/>
            <person name="Chalot M."/>
            <person name="Chapman J."/>
            <person name="Chen G.L."/>
            <person name="Cooper D."/>
            <person name="Coutinho P.M."/>
            <person name="Couturier J."/>
            <person name="Covert S."/>
            <person name="Cronk Q."/>
            <person name="Cunningham R."/>
            <person name="Davis J."/>
            <person name="Degroeve S."/>
            <person name="Dejardin A."/>
            <person name="Depamphilis C."/>
            <person name="Detter J."/>
            <person name="Dirks B."/>
            <person name="Dubchak I."/>
            <person name="Duplessis S."/>
            <person name="Ehlting J."/>
            <person name="Ellis B."/>
            <person name="Gendler K."/>
            <person name="Goodstein D."/>
            <person name="Gribskov M."/>
            <person name="Grimwood J."/>
            <person name="Groover A."/>
            <person name="Gunter L."/>
            <person name="Hamberger B."/>
            <person name="Heinze B."/>
            <person name="Helariutta Y."/>
            <person name="Henrissat B."/>
            <person name="Holligan D."/>
            <person name="Holt R."/>
            <person name="Huang W."/>
            <person name="Islam-Faridi N."/>
            <person name="Jones S."/>
            <person name="Jones-Rhoades M."/>
            <person name="Jorgensen R."/>
            <person name="Joshi C."/>
            <person name="Kangasjarvi J."/>
            <person name="Karlsson J."/>
            <person name="Kelleher C."/>
            <person name="Kirkpatrick R."/>
            <person name="Kirst M."/>
            <person name="Kohler A."/>
            <person name="Kalluri U."/>
            <person name="Larimer F."/>
            <person name="Leebens-Mack J."/>
            <person name="Leple J.C."/>
            <person name="Locascio P."/>
            <person name="Lou Y."/>
            <person name="Lucas S."/>
            <person name="Martin F."/>
            <person name="Montanini B."/>
            <person name="Napoli C."/>
            <person name="Nelson D.R."/>
            <person name="Nelson C."/>
            <person name="Nieminen K."/>
            <person name="Nilsson O."/>
            <person name="Pereda V."/>
            <person name="Peter G."/>
            <person name="Philippe R."/>
            <person name="Pilate G."/>
            <person name="Poliakov A."/>
            <person name="Razumovskaya J."/>
            <person name="Richardson P."/>
            <person name="Rinaldi C."/>
            <person name="Ritland K."/>
            <person name="Rouze P."/>
            <person name="Ryaboy D."/>
            <person name="Schmutz J."/>
            <person name="Schrader J."/>
            <person name="Segerman B."/>
            <person name="Shin H."/>
            <person name="Siddiqui A."/>
            <person name="Sterky F."/>
            <person name="Terry A."/>
            <person name="Tsai C.J."/>
            <person name="Uberbacher E."/>
            <person name="Unneberg P."/>
            <person name="Vahala J."/>
            <person name="Wall K."/>
            <person name="Wessler S."/>
            <person name="Yang G."/>
            <person name="Yin T."/>
            <person name="Douglas C."/>
            <person name="Marra M."/>
            <person name="Sandberg G."/>
            <person name="Van de Peer Y."/>
            <person name="Rokhsar D."/>
        </authorList>
    </citation>
    <scope>NUCLEOTIDE SEQUENCE [LARGE SCALE GENOMIC DNA]</scope>
    <source>
        <strain evidence="1">Nisqually-1</strain>
    </source>
</reference>
<gene>
    <name evidence="1" type="ORF">POPTR_T026750</name>
</gene>
<reference evidence="1" key="2">
    <citation type="submission" date="2017-07" db="EMBL/GenBank/DDBJ databases">
        <title>WGS assembly of Populus trichocarpa.</title>
        <authorList>
            <person name="Tuskan G."/>
            <person name="Difazio S."/>
            <person name="Jansson S."/>
            <person name="Bohlmann J."/>
            <person name="Grigoriev I."/>
            <person name="Hellsten U."/>
            <person name="Putnam N."/>
            <person name="Ralph S."/>
            <person name="Rombauts S."/>
            <person name="Salamov A."/>
            <person name="Schein J."/>
            <person name="Sterck L."/>
            <person name="Aerts A."/>
            <person name="Bhalerao R."/>
            <person name="Bhalerao R."/>
            <person name="Blaudez D."/>
            <person name="Boerjan W."/>
            <person name="Brun A."/>
            <person name="Brunner A."/>
            <person name="Busov V."/>
            <person name="Campbell M."/>
            <person name="Carlson J."/>
            <person name="Chalot M."/>
            <person name="Chapman J."/>
            <person name="Chen G."/>
            <person name="Cooper D."/>
            <person name="Coutinho P."/>
            <person name="Couturier J."/>
            <person name="Covert S."/>
            <person name="Cronk Q."/>
            <person name="Cunningham R."/>
            <person name="Davis J."/>
            <person name="Degroeve S."/>
            <person name="Dejardin A."/>
            <person name="Depamphilis C."/>
            <person name="Detter J."/>
            <person name="Dirks B."/>
            <person name="Dubchak I."/>
            <person name="Duplessis S."/>
            <person name="Ehlting J."/>
            <person name="Ellis B."/>
            <person name="Gendler K."/>
            <person name="Goodstein D."/>
            <person name="Gribskov M."/>
            <person name="Grimwood J."/>
            <person name="Groover A."/>
            <person name="Gunter L."/>
            <person name="Hamberger B."/>
            <person name="Heinze B."/>
            <person name="Helariutta Y."/>
            <person name="Henrissat B."/>
            <person name="Holligan D."/>
            <person name="Holt R."/>
            <person name="Huang W."/>
            <person name="Islam-Faridi N."/>
            <person name="Jones S."/>
            <person name="Jones-Rhoades M."/>
            <person name="Jorgensen R."/>
            <person name="Joshi C."/>
            <person name="Kangasjarvi J."/>
            <person name="Karlsson J."/>
            <person name="Kelleher C."/>
            <person name="Kirkpatrick R."/>
            <person name="Kirst M."/>
            <person name="Kohler A."/>
            <person name="Kalluri U."/>
            <person name="Larimer F."/>
            <person name="Leebens-Mack J."/>
            <person name="Leple J."/>
            <person name="Locascio P."/>
            <person name="Lou Y."/>
            <person name="Lucas S."/>
            <person name="Martin F."/>
            <person name="Montanini B."/>
            <person name="Napoli C."/>
            <person name="Nelson D."/>
            <person name="Nelson C."/>
            <person name="Nieminen K."/>
            <person name="Nilsson O."/>
            <person name="Pereda V."/>
            <person name="Peter G."/>
            <person name="Philippe R."/>
            <person name="Pilate G."/>
            <person name="Poliakov A."/>
            <person name="Razumovskaya J."/>
            <person name="Richardson P."/>
            <person name="Rinaldi C."/>
            <person name="Ritland K."/>
            <person name="Rouze P."/>
            <person name="Ryaboy D."/>
            <person name="Schmutz J."/>
            <person name="Schrader J."/>
            <person name="Segerman B."/>
            <person name="Shin H."/>
            <person name="Siddiqui A."/>
            <person name="Sterky F."/>
            <person name="Terry A."/>
            <person name="Tsai C."/>
            <person name="Uberbacher E."/>
            <person name="Unneberg P."/>
            <person name="Vahala J."/>
            <person name="Wall K."/>
            <person name="Wessler S."/>
            <person name="Yang G."/>
            <person name="Yin T."/>
            <person name="Douglas C."/>
            <person name="Marra M."/>
            <person name="Sandberg G."/>
            <person name="Van De Peer Y."/>
            <person name="Rokhsar D."/>
        </authorList>
    </citation>
    <scope>NUCLEOTIDE SEQUENCE</scope>
    <source>
        <strain evidence="1">Nisqually-1</strain>
    </source>
</reference>
<organism evidence="1">
    <name type="scientific">Populus trichocarpa</name>
    <name type="common">Western balsam poplar</name>
    <name type="synonym">Populus balsamifera subsp. trichocarpa</name>
    <dbReference type="NCBI Taxonomy" id="3694"/>
    <lineage>
        <taxon>Eukaryota</taxon>
        <taxon>Viridiplantae</taxon>
        <taxon>Streptophyta</taxon>
        <taxon>Embryophyta</taxon>
        <taxon>Tracheophyta</taxon>
        <taxon>Spermatophyta</taxon>
        <taxon>Magnoliopsida</taxon>
        <taxon>eudicotyledons</taxon>
        <taxon>Gunneridae</taxon>
        <taxon>Pentapetalae</taxon>
        <taxon>rosids</taxon>
        <taxon>fabids</taxon>
        <taxon>Malpighiales</taxon>
        <taxon>Salicaceae</taxon>
        <taxon>Saliceae</taxon>
        <taxon>Populus</taxon>
    </lineage>
</organism>
<protein>
    <submittedName>
        <fullName evidence="1">Uncharacterized protein</fullName>
    </submittedName>
</protein>
<proteinExistence type="predicted"/>
<dbReference type="InParanoid" id="A0A3N7FBY3"/>
<sequence>MEEIIGTTDEESSTYNSIMELIFPKLRSLRLFELPELKSICSAKLICNSLKDIDVEDCQKLKRMPICLPLLENGQPSPPPSLKEITVYPEEWWETVVEWEHPNAKDVLRPFVHFV</sequence>
<dbReference type="EMBL" id="KZ623348">
    <property type="protein sequence ID" value="RQO93222.1"/>
    <property type="molecule type" value="Genomic_DNA"/>
</dbReference>
<evidence type="ECO:0000313" key="1">
    <source>
        <dbReference type="EMBL" id="RQO93222.1"/>
    </source>
</evidence>
<accession>A0A3N7FBY3</accession>
<dbReference type="AlphaFoldDB" id="A0A3N7FBY3"/>
<name>A0A3N7FBY3_POPTR</name>